<dbReference type="Pfam" id="PF16079">
    <property type="entry name" value="Phage_holin_5_2"/>
    <property type="match status" value="1"/>
</dbReference>
<keyword evidence="3" id="KW-1185">Reference proteome</keyword>
<evidence type="ECO:0000256" key="1">
    <source>
        <dbReference type="SAM" id="Phobius"/>
    </source>
</evidence>
<feature type="transmembrane region" description="Helical" evidence="1">
    <location>
        <begin position="6"/>
        <end position="25"/>
    </location>
</feature>
<name>A0ABV8SF29_9BACL</name>
<reference evidence="3" key="1">
    <citation type="journal article" date="2019" name="Int. J. Syst. Evol. Microbiol.">
        <title>The Global Catalogue of Microorganisms (GCM) 10K type strain sequencing project: providing services to taxonomists for standard genome sequencing and annotation.</title>
        <authorList>
            <consortium name="The Broad Institute Genomics Platform"/>
            <consortium name="The Broad Institute Genome Sequencing Center for Infectious Disease"/>
            <person name="Wu L."/>
            <person name="Ma J."/>
        </authorList>
    </citation>
    <scope>NUCLEOTIDE SEQUENCE [LARGE SCALE GENOMIC DNA]</scope>
    <source>
        <strain evidence="3">CGMCC 4.1641</strain>
    </source>
</reference>
<protein>
    <submittedName>
        <fullName evidence="2">Phage holin family protein</fullName>
    </submittedName>
</protein>
<organism evidence="2 3">
    <name type="scientific">Cohnella boryungensis</name>
    <dbReference type="NCBI Taxonomy" id="768479"/>
    <lineage>
        <taxon>Bacteria</taxon>
        <taxon>Bacillati</taxon>
        <taxon>Bacillota</taxon>
        <taxon>Bacilli</taxon>
        <taxon>Bacillales</taxon>
        <taxon>Paenibacillaceae</taxon>
        <taxon>Cohnella</taxon>
    </lineage>
</organism>
<comment type="caution">
    <text evidence="2">The sequence shown here is derived from an EMBL/GenBank/DDBJ whole genome shotgun (WGS) entry which is preliminary data.</text>
</comment>
<dbReference type="EMBL" id="JBHSED010000040">
    <property type="protein sequence ID" value="MFC4305815.1"/>
    <property type="molecule type" value="Genomic_DNA"/>
</dbReference>
<keyword evidence="1" id="KW-0472">Membrane</keyword>
<keyword evidence="1" id="KW-0812">Transmembrane</keyword>
<proteinExistence type="predicted"/>
<evidence type="ECO:0000313" key="2">
    <source>
        <dbReference type="EMBL" id="MFC4305815.1"/>
    </source>
</evidence>
<dbReference type="Proteomes" id="UP001595755">
    <property type="component" value="Unassembled WGS sequence"/>
</dbReference>
<accession>A0ABV8SF29</accession>
<gene>
    <name evidence="2" type="ORF">ACFO1S_20500</name>
</gene>
<keyword evidence="1" id="KW-1133">Transmembrane helix</keyword>
<dbReference type="InterPro" id="IPR032111">
    <property type="entry name" value="Clostridium_phage_holin"/>
</dbReference>
<evidence type="ECO:0000313" key="3">
    <source>
        <dbReference type="Proteomes" id="UP001595755"/>
    </source>
</evidence>
<feature type="transmembrane region" description="Helical" evidence="1">
    <location>
        <begin position="37"/>
        <end position="55"/>
    </location>
</feature>
<sequence length="89" mass="9355">MDWNTIAGFIDTRLVIVLAACWVIGYGLKRTPSVPDWSILYIVITAAVLLTGGVIGYTVEAIVQGIIVGAVAVAGHQAFKQAREGAVGK</sequence>
<dbReference type="RefSeq" id="WP_204601386.1">
    <property type="nucleotide sequence ID" value="NZ_JBHSED010000040.1"/>
</dbReference>